<evidence type="ECO:0000313" key="3">
    <source>
        <dbReference type="Proteomes" id="UP000236161"/>
    </source>
</evidence>
<reference evidence="2 3" key="1">
    <citation type="journal article" date="2017" name="Nature">
        <title>The Apostasia genome and the evolution of orchids.</title>
        <authorList>
            <person name="Zhang G.Q."/>
            <person name="Liu K.W."/>
            <person name="Li Z."/>
            <person name="Lohaus R."/>
            <person name="Hsiao Y.Y."/>
            <person name="Niu S.C."/>
            <person name="Wang J.Y."/>
            <person name="Lin Y.C."/>
            <person name="Xu Q."/>
            <person name="Chen L.J."/>
            <person name="Yoshida K."/>
            <person name="Fujiwara S."/>
            <person name="Wang Z.W."/>
            <person name="Zhang Y.Q."/>
            <person name="Mitsuda N."/>
            <person name="Wang M."/>
            <person name="Liu G.H."/>
            <person name="Pecoraro L."/>
            <person name="Huang H.X."/>
            <person name="Xiao X.J."/>
            <person name="Lin M."/>
            <person name="Wu X.Y."/>
            <person name="Wu W.L."/>
            <person name="Chen Y.Y."/>
            <person name="Chang S.B."/>
            <person name="Sakamoto S."/>
            <person name="Ohme-Takagi M."/>
            <person name="Yagi M."/>
            <person name="Zeng S.J."/>
            <person name="Shen C.Y."/>
            <person name="Yeh C.M."/>
            <person name="Luo Y.B."/>
            <person name="Tsai W.C."/>
            <person name="Van de Peer Y."/>
            <person name="Liu Z.J."/>
        </authorList>
    </citation>
    <scope>NUCLEOTIDE SEQUENCE [LARGE SCALE GENOMIC DNA]</scope>
    <source>
        <strain evidence="3">cv. Shenzhen</strain>
        <tissue evidence="2">Stem</tissue>
    </source>
</reference>
<organism evidence="2 3">
    <name type="scientific">Apostasia shenzhenica</name>
    <dbReference type="NCBI Taxonomy" id="1088818"/>
    <lineage>
        <taxon>Eukaryota</taxon>
        <taxon>Viridiplantae</taxon>
        <taxon>Streptophyta</taxon>
        <taxon>Embryophyta</taxon>
        <taxon>Tracheophyta</taxon>
        <taxon>Spermatophyta</taxon>
        <taxon>Magnoliopsida</taxon>
        <taxon>Liliopsida</taxon>
        <taxon>Asparagales</taxon>
        <taxon>Orchidaceae</taxon>
        <taxon>Apostasioideae</taxon>
        <taxon>Apostasia</taxon>
    </lineage>
</organism>
<evidence type="ECO:0000313" key="2">
    <source>
        <dbReference type="EMBL" id="PKA61703.1"/>
    </source>
</evidence>
<evidence type="ECO:0000256" key="1">
    <source>
        <dbReference type="SAM" id="MobiDB-lite"/>
    </source>
</evidence>
<proteinExistence type="predicted"/>
<feature type="region of interest" description="Disordered" evidence="1">
    <location>
        <begin position="107"/>
        <end position="134"/>
    </location>
</feature>
<dbReference type="EMBL" id="KZ451923">
    <property type="protein sequence ID" value="PKA61703.1"/>
    <property type="molecule type" value="Genomic_DNA"/>
</dbReference>
<feature type="compositionally biased region" description="Low complexity" evidence="1">
    <location>
        <begin position="123"/>
        <end position="133"/>
    </location>
</feature>
<gene>
    <name evidence="2" type="ORF">AXF42_Ash008533</name>
</gene>
<dbReference type="AlphaFoldDB" id="A0A2I0B1N6"/>
<dbReference type="Proteomes" id="UP000236161">
    <property type="component" value="Unassembled WGS sequence"/>
</dbReference>
<sequence>MHRRRRAAVGKSGRRAACASLSLRVRGRLLCTGIKRREGLPLSLLPNRHLSTACAREDGEEREAASLSPPDSRERGEEETERSTSIMGRASSASGLALILPPIRASSRKSQLKPGRPPPADLAPPAGHLAPPAGVRPSVKLPAPFFPLLSLSSPNLLLAPPAPSVTVSFSPLVRVSSCRCPCDEAYGLLDWKRGRHERHPGSPVSAVARNLSVRRAPYLIAFRRAPATAPRRPVDDKYAASLFALRPWVPVQYLLQHI</sequence>
<keyword evidence="3" id="KW-1185">Reference proteome</keyword>
<accession>A0A2I0B1N6</accession>
<name>A0A2I0B1N6_9ASPA</name>
<feature type="compositionally biased region" description="Basic and acidic residues" evidence="1">
    <location>
        <begin position="55"/>
        <end position="64"/>
    </location>
</feature>
<feature type="region of interest" description="Disordered" evidence="1">
    <location>
        <begin position="55"/>
        <end position="88"/>
    </location>
</feature>
<protein>
    <submittedName>
        <fullName evidence="2">Uncharacterized protein</fullName>
    </submittedName>
</protein>